<dbReference type="EC" id="2.8.1.7" evidence="3"/>
<dbReference type="InterPro" id="IPR015421">
    <property type="entry name" value="PyrdxlP-dep_Trfase_major"/>
</dbReference>
<evidence type="ECO:0000256" key="1">
    <source>
        <dbReference type="ARBA" id="ARBA00001933"/>
    </source>
</evidence>
<comment type="similarity">
    <text evidence="2">Belongs to the class-V pyridoxal-phosphate-dependent aminotransferase family. Csd subfamily.</text>
</comment>
<evidence type="ECO:0000313" key="8">
    <source>
        <dbReference type="EMBL" id="EIT68058.1"/>
    </source>
</evidence>
<dbReference type="SUPFAM" id="SSF53383">
    <property type="entry name" value="PLP-dependent transferases"/>
    <property type="match status" value="1"/>
</dbReference>
<reference evidence="8 9" key="1">
    <citation type="journal article" date="2012" name="J. Bacteriol.">
        <title>Genome Sequence of n-Alkane-Degrading Hydrocarboniphaga effusa Strain AP103T (ATCC BAA-332T).</title>
        <authorList>
            <person name="Chang H.K."/>
            <person name="Zylstra G.J."/>
            <person name="Chae J.C."/>
        </authorList>
    </citation>
    <scope>NUCLEOTIDE SEQUENCE [LARGE SCALE GENOMIC DNA]</scope>
    <source>
        <strain evidence="8 9">AP103</strain>
    </source>
</reference>
<dbReference type="OrthoDB" id="9808002at2"/>
<keyword evidence="5" id="KW-0663">Pyridoxal phosphate</keyword>
<comment type="cofactor">
    <cofactor evidence="1">
        <name>pyridoxal 5'-phosphate</name>
        <dbReference type="ChEBI" id="CHEBI:597326"/>
    </cofactor>
</comment>
<gene>
    <name evidence="8" type="ORF">WQQ_44930</name>
</gene>
<evidence type="ECO:0000256" key="6">
    <source>
        <dbReference type="ARBA" id="ARBA00050776"/>
    </source>
</evidence>
<protein>
    <recommendedName>
        <fullName evidence="3">cysteine desulfurase</fullName>
        <ecNumber evidence="3">2.8.1.7</ecNumber>
    </recommendedName>
</protein>
<evidence type="ECO:0000256" key="5">
    <source>
        <dbReference type="ARBA" id="ARBA00022898"/>
    </source>
</evidence>
<dbReference type="PATRIC" id="fig|1172194.4.peg.4357"/>
<dbReference type="GO" id="GO:0030170">
    <property type="term" value="F:pyridoxal phosphate binding"/>
    <property type="evidence" value="ECO:0007669"/>
    <property type="project" value="InterPro"/>
</dbReference>
<comment type="caution">
    <text evidence="8">The sequence shown here is derived from an EMBL/GenBank/DDBJ whole genome shotgun (WGS) entry which is preliminary data.</text>
</comment>
<dbReference type="AlphaFoldDB" id="I8T2Z3"/>
<dbReference type="Pfam" id="PF00266">
    <property type="entry name" value="Aminotran_5"/>
    <property type="match status" value="1"/>
</dbReference>
<proteinExistence type="inferred from homology"/>
<dbReference type="InterPro" id="IPR015424">
    <property type="entry name" value="PyrdxlP-dep_Trfase"/>
</dbReference>
<dbReference type="STRING" id="1172194.WQQ_44930"/>
<keyword evidence="9" id="KW-1185">Reference proteome</keyword>
<keyword evidence="4" id="KW-0808">Transferase</keyword>
<dbReference type="NCBIfam" id="TIGR01979">
    <property type="entry name" value="sufS"/>
    <property type="match status" value="1"/>
</dbReference>
<sequence>MSSSDLRLDLAAIRAQFPILSESIHGKRLAYLDNAATVQKPEAVLQKLDGYYRHSNANVHRAVHELAARATNAYEGARDRIAQFFNTHRDQIVFTRGTSESINLVARSWLQPRVQPGDEVLVTGMEHHSNIVPWQLAGAKTVAAPVLDDGSLDFDGWLARLNERTRLVAVAYVSNTLGTVNPVEKMIEAAHARGIPVLIDGAQAIAHQRVDLAALDADFFACSSHKAYGPTGFGVLWARAEHYEAMVPWQGGGDMIRTVAFEGSTWNDVPYKFEAGTPDMAGAIGFAAALDWIDSVGIDAIAAQEHELLLYGTELLLSIDGVRLIGTAPGKAGILSFVIDGAHPHDIGSILDQDGVAVRTGHHCTMPLMERFRVPATVRASLAVYNGKDDLDQLASGLGRAKRLLL</sequence>
<dbReference type="CDD" id="cd06453">
    <property type="entry name" value="SufS_like"/>
    <property type="match status" value="1"/>
</dbReference>
<evidence type="ECO:0000256" key="3">
    <source>
        <dbReference type="ARBA" id="ARBA00012239"/>
    </source>
</evidence>
<accession>I8T2Z3</accession>
<evidence type="ECO:0000256" key="2">
    <source>
        <dbReference type="ARBA" id="ARBA00010447"/>
    </source>
</evidence>
<dbReference type="Gene3D" id="3.40.640.10">
    <property type="entry name" value="Type I PLP-dependent aspartate aminotransferase-like (Major domain)"/>
    <property type="match status" value="1"/>
</dbReference>
<dbReference type="GO" id="GO:0031071">
    <property type="term" value="F:cysteine desulfurase activity"/>
    <property type="evidence" value="ECO:0007669"/>
    <property type="project" value="UniProtKB-EC"/>
</dbReference>
<dbReference type="RefSeq" id="WP_007187428.1">
    <property type="nucleotide sequence ID" value="NZ_AKGD01000004.1"/>
</dbReference>
<dbReference type="Gene3D" id="3.90.1150.10">
    <property type="entry name" value="Aspartate Aminotransferase, domain 1"/>
    <property type="match status" value="1"/>
</dbReference>
<evidence type="ECO:0000259" key="7">
    <source>
        <dbReference type="Pfam" id="PF00266"/>
    </source>
</evidence>
<dbReference type="InterPro" id="IPR015422">
    <property type="entry name" value="PyrdxlP-dep_Trfase_small"/>
</dbReference>
<dbReference type="InterPro" id="IPR000192">
    <property type="entry name" value="Aminotrans_V_dom"/>
</dbReference>
<organism evidence="8 9">
    <name type="scientific">Hydrocarboniphaga effusa AP103</name>
    <dbReference type="NCBI Taxonomy" id="1172194"/>
    <lineage>
        <taxon>Bacteria</taxon>
        <taxon>Pseudomonadati</taxon>
        <taxon>Pseudomonadota</taxon>
        <taxon>Gammaproteobacteria</taxon>
        <taxon>Nevskiales</taxon>
        <taxon>Nevskiaceae</taxon>
        <taxon>Hydrocarboniphaga</taxon>
    </lineage>
</organism>
<dbReference type="PANTHER" id="PTHR43586:SF8">
    <property type="entry name" value="CYSTEINE DESULFURASE 1, CHLOROPLASTIC"/>
    <property type="match status" value="1"/>
</dbReference>
<dbReference type="EMBL" id="AKGD01000004">
    <property type="protein sequence ID" value="EIT68058.1"/>
    <property type="molecule type" value="Genomic_DNA"/>
</dbReference>
<dbReference type="PANTHER" id="PTHR43586">
    <property type="entry name" value="CYSTEINE DESULFURASE"/>
    <property type="match status" value="1"/>
</dbReference>
<dbReference type="GO" id="GO:0006534">
    <property type="term" value="P:cysteine metabolic process"/>
    <property type="evidence" value="ECO:0007669"/>
    <property type="project" value="InterPro"/>
</dbReference>
<name>I8T2Z3_9GAMM</name>
<feature type="domain" description="Aminotransferase class V" evidence="7">
    <location>
        <begin position="31"/>
        <end position="394"/>
    </location>
</feature>
<evidence type="ECO:0000313" key="9">
    <source>
        <dbReference type="Proteomes" id="UP000003704"/>
    </source>
</evidence>
<dbReference type="InterPro" id="IPR010970">
    <property type="entry name" value="Cys_dSase_SufS"/>
</dbReference>
<dbReference type="Proteomes" id="UP000003704">
    <property type="component" value="Unassembled WGS sequence"/>
</dbReference>
<comment type="catalytic activity">
    <reaction evidence="6">
        <text>(sulfur carrier)-H + L-cysteine = (sulfur carrier)-SH + L-alanine</text>
        <dbReference type="Rhea" id="RHEA:43892"/>
        <dbReference type="Rhea" id="RHEA-COMP:14737"/>
        <dbReference type="Rhea" id="RHEA-COMP:14739"/>
        <dbReference type="ChEBI" id="CHEBI:29917"/>
        <dbReference type="ChEBI" id="CHEBI:35235"/>
        <dbReference type="ChEBI" id="CHEBI:57972"/>
        <dbReference type="ChEBI" id="CHEBI:64428"/>
        <dbReference type="EC" id="2.8.1.7"/>
    </reaction>
</comment>
<evidence type="ECO:0000256" key="4">
    <source>
        <dbReference type="ARBA" id="ARBA00022679"/>
    </source>
</evidence>